<organism evidence="1 2">
    <name type="scientific">Desertifilum tharense IPPAS B-1220</name>
    <dbReference type="NCBI Taxonomy" id="1781255"/>
    <lineage>
        <taxon>Bacteria</taxon>
        <taxon>Bacillati</taxon>
        <taxon>Cyanobacteriota</taxon>
        <taxon>Cyanophyceae</taxon>
        <taxon>Desertifilales</taxon>
        <taxon>Desertifilaceae</taxon>
        <taxon>Desertifilum</taxon>
    </lineage>
</organism>
<dbReference type="EMBL" id="CP182909">
    <property type="protein sequence ID" value="XPM65045.1"/>
    <property type="molecule type" value="Genomic_DNA"/>
</dbReference>
<dbReference type="Proteomes" id="UP000095472">
    <property type="component" value="Chromosome"/>
</dbReference>
<protein>
    <submittedName>
        <fullName evidence="1">DUF3181 family protein</fullName>
    </submittedName>
</protein>
<evidence type="ECO:0000313" key="1">
    <source>
        <dbReference type="EMBL" id="XPM65045.1"/>
    </source>
</evidence>
<keyword evidence="2" id="KW-1185">Reference proteome</keyword>
<sequence length="102" mass="11569">MTNLNATEAIEKLSAEIGENIYIDVVKWHLYLRDAHLHTVLAERLYPMLTSNSLNEDDVLGVLQSIPVKLGGGKREVPLADLLPMQVQVNLMDLLEEYQRQL</sequence>
<accession>A0ACD5GVN9</accession>
<evidence type="ECO:0000313" key="2">
    <source>
        <dbReference type="Proteomes" id="UP000095472"/>
    </source>
</evidence>
<gene>
    <name evidence="1" type="ORF">BH720_004115</name>
</gene>
<reference evidence="1 2" key="1">
    <citation type="journal article" date="2016" name="Genome Announc.">
        <title>Draft Genome Sequence of the Thermotolerant Cyanobacterium Desertifilum sp. IPPAS B-1220.</title>
        <authorList>
            <person name="Mironov K.S."/>
            <person name="Sinetova M.A."/>
            <person name="Bolatkhan K."/>
            <person name="Zayadan B.K."/>
            <person name="Ustinova V.V."/>
            <person name="Kupriyanova E.V."/>
            <person name="Skrypnik A.N."/>
            <person name="Gogoleva N.E."/>
            <person name="Gogolev Y.V."/>
            <person name="Los D.A."/>
        </authorList>
    </citation>
    <scope>NUCLEOTIDE SEQUENCE [LARGE SCALE GENOMIC DNA]</scope>
    <source>
        <strain evidence="1 2">IPPAS B-1220</strain>
    </source>
</reference>
<name>A0ACD5GVN9_9CYAN</name>
<proteinExistence type="predicted"/>